<evidence type="ECO:0000313" key="2">
    <source>
        <dbReference type="Proteomes" id="UP000620124"/>
    </source>
</evidence>
<accession>A0A8H7CVN0</accession>
<evidence type="ECO:0000313" key="1">
    <source>
        <dbReference type="EMBL" id="KAF7352209.1"/>
    </source>
</evidence>
<keyword evidence="2" id="KW-1185">Reference proteome</keyword>
<sequence length="507" mass="56073">MELTKIFSPIQLQVLLSSDYSNLHLLSEGWEGLYCGGTSLAAEASPNPSTMLTAWVNFPWSPHYSSSSFSIGTQALQCRSSQAPRISVSQKAYITTYTGTSSTMCMAQNDGERRLKECLCRSKTSLSAYSQTLDARDLPLLTHRVEKRRRLEEEDGITIIAGKHLKLIREIGSGPGYLLHAGQNNGHAVIVKVFNGGPTVRQQLEATVALSQEVIHPNLLRIEGISSSASWIHFIAYEDVHWKNAEGPLAVALKNDLERSIKLGFKMIAGLSAGMNHLSAQGVSLGLMRAGNFDIFLDVDDRFVICIHPRLVDEGDIAESQIPEDSAWTVFNTVCQNLLMSANRVLHHEQINRDPAILDIISPNSVSENFVALSAPPSKNTQEDEHGVPPRREYVWRTLNRGRQSLATVARRIALDLDMNLSPLRRFTWTDGRSPHRCRGYVREEITLATTTLDSAVVAHDAPSPLEFCPICQEMVALHEAFDCICGDSVPGSRKYNQVPDVQALES</sequence>
<dbReference type="Proteomes" id="UP000620124">
    <property type="component" value="Unassembled WGS sequence"/>
</dbReference>
<gene>
    <name evidence="1" type="ORF">MVEN_01184200</name>
</gene>
<dbReference type="OrthoDB" id="3026831at2759"/>
<name>A0A8H7CVN0_9AGAR</name>
<dbReference type="AlphaFoldDB" id="A0A8H7CVN0"/>
<comment type="caution">
    <text evidence="1">The sequence shown here is derived from an EMBL/GenBank/DDBJ whole genome shotgun (WGS) entry which is preliminary data.</text>
</comment>
<protein>
    <submittedName>
        <fullName evidence="1">PHD domain-containing protein</fullName>
    </submittedName>
</protein>
<dbReference type="InterPro" id="IPR011009">
    <property type="entry name" value="Kinase-like_dom_sf"/>
</dbReference>
<dbReference type="EMBL" id="JACAZI010000009">
    <property type="protein sequence ID" value="KAF7352209.1"/>
    <property type="molecule type" value="Genomic_DNA"/>
</dbReference>
<organism evidence="1 2">
    <name type="scientific">Mycena venus</name>
    <dbReference type="NCBI Taxonomy" id="2733690"/>
    <lineage>
        <taxon>Eukaryota</taxon>
        <taxon>Fungi</taxon>
        <taxon>Dikarya</taxon>
        <taxon>Basidiomycota</taxon>
        <taxon>Agaricomycotina</taxon>
        <taxon>Agaricomycetes</taxon>
        <taxon>Agaricomycetidae</taxon>
        <taxon>Agaricales</taxon>
        <taxon>Marasmiineae</taxon>
        <taxon>Mycenaceae</taxon>
        <taxon>Mycena</taxon>
    </lineage>
</organism>
<dbReference type="SUPFAM" id="SSF56112">
    <property type="entry name" value="Protein kinase-like (PK-like)"/>
    <property type="match status" value="1"/>
</dbReference>
<reference evidence="1" key="1">
    <citation type="submission" date="2020-05" db="EMBL/GenBank/DDBJ databases">
        <title>Mycena genomes resolve the evolution of fungal bioluminescence.</title>
        <authorList>
            <person name="Tsai I.J."/>
        </authorList>
    </citation>
    <scope>NUCLEOTIDE SEQUENCE</scope>
    <source>
        <strain evidence="1">CCC161011</strain>
    </source>
</reference>
<proteinExistence type="predicted"/>